<evidence type="ECO:0000313" key="5">
    <source>
        <dbReference type="EMBL" id="ALO67459.1"/>
    </source>
</evidence>
<dbReference type="PROSITE" id="PS01124">
    <property type="entry name" value="HTH_ARAC_FAMILY_2"/>
    <property type="match status" value="1"/>
</dbReference>
<dbReference type="Gene3D" id="1.10.10.60">
    <property type="entry name" value="Homeodomain-like"/>
    <property type="match status" value="1"/>
</dbReference>
<dbReference type="Proteomes" id="UP000059574">
    <property type="component" value="Chromosome"/>
</dbReference>
<dbReference type="AlphaFoldDB" id="A0A0S2M126"/>
<dbReference type="PANTHER" id="PTHR46796">
    <property type="entry name" value="HTH-TYPE TRANSCRIPTIONAL ACTIVATOR RHAS-RELATED"/>
    <property type="match status" value="1"/>
</dbReference>
<keyword evidence="2" id="KW-0238">DNA-binding</keyword>
<dbReference type="InterPro" id="IPR050204">
    <property type="entry name" value="AraC_XylS_family_regulators"/>
</dbReference>
<reference evidence="5 6" key="2">
    <citation type="journal article" date="2016" name="J. Biotechnol.">
        <title>Complete genome sequence of Arthrobacter alpinus ERGS4:06, a yellow pigmented bacterium tolerant to cold and radiations isolated from Sikkim Himalaya.</title>
        <authorList>
            <person name="Kumar R."/>
            <person name="Singh D."/>
            <person name="Swarnkar M.K."/>
            <person name="Singh A.K."/>
            <person name="Kumar S."/>
        </authorList>
    </citation>
    <scope>NUCLEOTIDE SEQUENCE [LARGE SCALE GENOMIC DNA]</scope>
    <source>
        <strain evidence="5 6">ERGS4:06</strain>
    </source>
</reference>
<organism evidence="5 6">
    <name type="scientific">Arthrobacter alpinus</name>
    <dbReference type="NCBI Taxonomy" id="656366"/>
    <lineage>
        <taxon>Bacteria</taxon>
        <taxon>Bacillati</taxon>
        <taxon>Actinomycetota</taxon>
        <taxon>Actinomycetes</taxon>
        <taxon>Micrococcales</taxon>
        <taxon>Micrococcaceae</taxon>
        <taxon>Arthrobacter</taxon>
    </lineage>
</organism>
<evidence type="ECO:0000256" key="1">
    <source>
        <dbReference type="ARBA" id="ARBA00023015"/>
    </source>
</evidence>
<gene>
    <name evidence="5" type="ORF">AS189_14370</name>
</gene>
<evidence type="ECO:0000313" key="6">
    <source>
        <dbReference type="Proteomes" id="UP000059574"/>
    </source>
</evidence>
<reference evidence="6" key="1">
    <citation type="submission" date="2015-11" db="EMBL/GenBank/DDBJ databases">
        <authorList>
            <person name="Kumar R."/>
            <person name="Singh D."/>
            <person name="Swarnkar M.K."/>
            <person name="Singh A.K."/>
            <person name="Kumar S."/>
        </authorList>
    </citation>
    <scope>NUCLEOTIDE SEQUENCE [LARGE SCALE GENOMIC DNA]</scope>
    <source>
        <strain evidence="6">ERGS4:06</strain>
    </source>
</reference>
<dbReference type="InterPro" id="IPR018060">
    <property type="entry name" value="HTH_AraC"/>
</dbReference>
<dbReference type="SMART" id="SM00342">
    <property type="entry name" value="HTH_ARAC"/>
    <property type="match status" value="1"/>
</dbReference>
<proteinExistence type="predicted"/>
<dbReference type="GO" id="GO:0003700">
    <property type="term" value="F:DNA-binding transcription factor activity"/>
    <property type="evidence" value="ECO:0007669"/>
    <property type="project" value="InterPro"/>
</dbReference>
<keyword evidence="1" id="KW-0805">Transcription regulation</keyword>
<sequence>MPAFLETVIHFDFGDPLRVQLQDGSCESTRPMSLVGPHTHSVTSLRFEGTIDSFAIFLAPMALWTLFRVPSRLVAERHFDSRDVLGRPLEELWNVLAESTSFLERIELAEAFLYRQLCLDRGAPTATSAAVSLLARCDGRIAITDLAWQMNLCVRELERAFIRELGVTPKRFARVARFQSALDAKVRCPEKSWLDISVGAGYHDQMHLIHEFETFCGLSPTVAMGRLGDSRPVALASWQA</sequence>
<accession>A0A0S2M126</accession>
<protein>
    <recommendedName>
        <fullName evidence="4">HTH araC/xylS-type domain-containing protein</fullName>
    </recommendedName>
</protein>
<evidence type="ECO:0000256" key="2">
    <source>
        <dbReference type="ARBA" id="ARBA00023125"/>
    </source>
</evidence>
<evidence type="ECO:0000256" key="3">
    <source>
        <dbReference type="ARBA" id="ARBA00023163"/>
    </source>
</evidence>
<dbReference type="EMBL" id="CP013200">
    <property type="protein sequence ID" value="ALO67459.1"/>
    <property type="molecule type" value="Genomic_DNA"/>
</dbReference>
<keyword evidence="3" id="KW-0804">Transcription</keyword>
<name>A0A0S2M126_9MICC</name>
<evidence type="ECO:0000259" key="4">
    <source>
        <dbReference type="PROSITE" id="PS01124"/>
    </source>
</evidence>
<feature type="domain" description="HTH araC/xylS-type" evidence="4">
    <location>
        <begin position="140"/>
        <end position="226"/>
    </location>
</feature>
<dbReference type="Pfam" id="PF12833">
    <property type="entry name" value="HTH_18"/>
    <property type="match status" value="1"/>
</dbReference>
<dbReference type="GO" id="GO:0043565">
    <property type="term" value="F:sequence-specific DNA binding"/>
    <property type="evidence" value="ECO:0007669"/>
    <property type="project" value="InterPro"/>
</dbReference>